<keyword evidence="7" id="KW-0966">Cell projection</keyword>
<keyword evidence="7" id="KW-0969">Cilium</keyword>
<evidence type="ECO:0000256" key="4">
    <source>
        <dbReference type="RuleBase" id="RU362073"/>
    </source>
</evidence>
<comment type="subcellular location">
    <subcellularLocation>
        <location evidence="4">Secreted</location>
    </subcellularLocation>
    <subcellularLocation>
        <location evidence="4">Bacterial flagellum</location>
    </subcellularLocation>
</comment>
<dbReference type="OrthoDB" id="9796789at2"/>
<name>A0A1M6CE35_9CLOT</name>
<evidence type="ECO:0000313" key="7">
    <source>
        <dbReference type="EMBL" id="SHI59290.1"/>
    </source>
</evidence>
<proteinExistence type="inferred from homology"/>
<dbReference type="Pfam" id="PF00700">
    <property type="entry name" value="Flagellin_C"/>
    <property type="match status" value="1"/>
</dbReference>
<dbReference type="Gene3D" id="1.20.1330.10">
    <property type="entry name" value="f41 fragment of flagellin, N-terminal domain"/>
    <property type="match status" value="1"/>
</dbReference>
<reference evidence="7 8" key="1">
    <citation type="submission" date="2016-11" db="EMBL/GenBank/DDBJ databases">
        <authorList>
            <person name="Jaros S."/>
            <person name="Januszkiewicz K."/>
            <person name="Wedrychowicz H."/>
        </authorList>
    </citation>
    <scope>NUCLEOTIDE SEQUENCE [LARGE SCALE GENOMIC DNA]</scope>
    <source>
        <strain evidence="7 8">DSM 21864</strain>
    </source>
</reference>
<keyword evidence="8" id="KW-1185">Reference proteome</keyword>
<dbReference type="RefSeq" id="WP_073004367.1">
    <property type="nucleotide sequence ID" value="NZ_FQZO01000001.1"/>
</dbReference>
<dbReference type="SUPFAM" id="SSF64518">
    <property type="entry name" value="Phase 1 flagellin"/>
    <property type="match status" value="1"/>
</dbReference>
<accession>A0A1M6CE35</accession>
<dbReference type="EMBL" id="FQZO01000001">
    <property type="protein sequence ID" value="SHI59290.1"/>
    <property type="molecule type" value="Genomic_DNA"/>
</dbReference>
<evidence type="ECO:0000256" key="2">
    <source>
        <dbReference type="ARBA" id="ARBA00020110"/>
    </source>
</evidence>
<dbReference type="Pfam" id="PF00669">
    <property type="entry name" value="Flagellin_N"/>
    <property type="match status" value="1"/>
</dbReference>
<dbReference type="InterPro" id="IPR042187">
    <property type="entry name" value="Flagellin_C_sub2"/>
</dbReference>
<dbReference type="Gene3D" id="6.10.10.10">
    <property type="entry name" value="Flagellar export chaperone, C-terminal domain"/>
    <property type="match status" value="1"/>
</dbReference>
<comment type="similarity">
    <text evidence="1 4">Belongs to the bacterial flagellin family.</text>
</comment>
<evidence type="ECO:0000256" key="3">
    <source>
        <dbReference type="ARBA" id="ARBA00023143"/>
    </source>
</evidence>
<dbReference type="PANTHER" id="PTHR42792">
    <property type="entry name" value="FLAGELLIN"/>
    <property type="match status" value="1"/>
</dbReference>
<dbReference type="InterPro" id="IPR001029">
    <property type="entry name" value="Flagellin_N"/>
</dbReference>
<dbReference type="GO" id="GO:0005576">
    <property type="term" value="C:extracellular region"/>
    <property type="evidence" value="ECO:0007669"/>
    <property type="project" value="UniProtKB-SubCell"/>
</dbReference>
<evidence type="ECO:0000259" key="6">
    <source>
        <dbReference type="Pfam" id="PF00700"/>
    </source>
</evidence>
<dbReference type="InterPro" id="IPR046358">
    <property type="entry name" value="Flagellin_C"/>
</dbReference>
<evidence type="ECO:0000256" key="1">
    <source>
        <dbReference type="ARBA" id="ARBA00005709"/>
    </source>
</evidence>
<dbReference type="InterPro" id="IPR001492">
    <property type="entry name" value="Flagellin"/>
</dbReference>
<dbReference type="Proteomes" id="UP000184080">
    <property type="component" value="Unassembled WGS sequence"/>
</dbReference>
<dbReference type="GO" id="GO:0005198">
    <property type="term" value="F:structural molecule activity"/>
    <property type="evidence" value="ECO:0007669"/>
    <property type="project" value="UniProtKB-UniRule"/>
</dbReference>
<sequence length="286" mass="31217">MRLNHNMMSLGIYNNYTKKLSLQSDALNKISTGQKLVSAKDNPNAIGQSELLRIQIRGLDMAQRNLQDSAAMLQTADGGLDSITGAIHRIKELSVQAGGAISSEDRQVIQNEIQAMKDHIDFTAKNTEFNGVKLLHDANVTDNSNPQYKYTVSGANVGEKVEIPMYNLTTEILKDSEGKLSLKDIDVTKPGGVDEALKVTEGALNSVLSMRSKYGAIQNKLESLHDALGETSASISKAESGLRDADIAEEMMKYASNGILIESANAMMAQSNNFPQDILRVLERMR</sequence>
<protein>
    <recommendedName>
        <fullName evidence="2 4">Flagellin</fullName>
    </recommendedName>
</protein>
<gene>
    <name evidence="7" type="ORF">SAMN05444401_1093</name>
</gene>
<keyword evidence="3 4" id="KW-0975">Bacterial flagellum</keyword>
<dbReference type="STRING" id="1121298.SAMN05444401_1093"/>
<dbReference type="PRINTS" id="PR00207">
    <property type="entry name" value="FLAGELLIN"/>
</dbReference>
<dbReference type="PANTHER" id="PTHR42792:SF2">
    <property type="entry name" value="FLAGELLIN"/>
    <property type="match status" value="1"/>
</dbReference>
<keyword evidence="4" id="KW-0964">Secreted</keyword>
<dbReference type="GO" id="GO:0009288">
    <property type="term" value="C:bacterial-type flagellum"/>
    <property type="evidence" value="ECO:0007669"/>
    <property type="project" value="UniProtKB-SubCell"/>
</dbReference>
<evidence type="ECO:0000259" key="5">
    <source>
        <dbReference type="Pfam" id="PF00669"/>
    </source>
</evidence>
<keyword evidence="7" id="KW-0282">Flagellum</keyword>
<feature type="domain" description="Flagellin N-terminal" evidence="5">
    <location>
        <begin position="4"/>
        <end position="138"/>
    </location>
</feature>
<organism evidence="7 8">
    <name type="scientific">Clostridium amylolyticum</name>
    <dbReference type="NCBI Taxonomy" id="1121298"/>
    <lineage>
        <taxon>Bacteria</taxon>
        <taxon>Bacillati</taxon>
        <taxon>Bacillota</taxon>
        <taxon>Clostridia</taxon>
        <taxon>Eubacteriales</taxon>
        <taxon>Clostridiaceae</taxon>
        <taxon>Clostridium</taxon>
    </lineage>
</organism>
<evidence type="ECO:0000313" key="8">
    <source>
        <dbReference type="Proteomes" id="UP000184080"/>
    </source>
</evidence>
<dbReference type="AlphaFoldDB" id="A0A1M6CE35"/>
<feature type="domain" description="Flagellin C-terminal" evidence="6">
    <location>
        <begin position="197"/>
        <end position="282"/>
    </location>
</feature>
<comment type="function">
    <text evidence="4">Flagellin is the subunit protein which polymerizes to form the filaments of bacterial flagella.</text>
</comment>